<dbReference type="InterPro" id="IPR027417">
    <property type="entry name" value="P-loop_NTPase"/>
</dbReference>
<keyword evidence="6" id="KW-0539">Nucleus</keyword>
<evidence type="ECO:0000256" key="1">
    <source>
        <dbReference type="ARBA" id="ARBA00004123"/>
    </source>
</evidence>
<evidence type="ECO:0000313" key="13">
    <source>
        <dbReference type="Proteomes" id="UP000694545"/>
    </source>
</evidence>
<dbReference type="InterPro" id="IPR003593">
    <property type="entry name" value="AAA+_ATPase"/>
</dbReference>
<dbReference type="GO" id="GO:0005634">
    <property type="term" value="C:nucleus"/>
    <property type="evidence" value="ECO:0007669"/>
    <property type="project" value="UniProtKB-SubCell"/>
</dbReference>
<dbReference type="FunFam" id="1.10.8.60:FF:000074">
    <property type="entry name" value="Chromosome transmission fidelity protein 18"/>
    <property type="match status" value="1"/>
</dbReference>
<feature type="domain" description="AAA+ ATPase" evidence="11">
    <location>
        <begin position="231"/>
        <end position="374"/>
    </location>
</feature>
<dbReference type="GO" id="GO:0003677">
    <property type="term" value="F:DNA binding"/>
    <property type="evidence" value="ECO:0007669"/>
    <property type="project" value="UniProtKB-KW"/>
</dbReference>
<feature type="region of interest" description="Disordered" evidence="10">
    <location>
        <begin position="187"/>
        <end position="209"/>
    </location>
</feature>
<evidence type="ECO:0000256" key="7">
    <source>
        <dbReference type="ARBA" id="ARBA00023306"/>
    </source>
</evidence>
<dbReference type="CDD" id="cd00009">
    <property type="entry name" value="AAA"/>
    <property type="match status" value="1"/>
</dbReference>
<dbReference type="InterPro" id="IPR047854">
    <property type="entry name" value="RFC_lid"/>
</dbReference>
<name>A0A8D2LPR5_VARKO</name>
<dbReference type="CDD" id="cd18140">
    <property type="entry name" value="HLD_clamp_RFC"/>
    <property type="match status" value="1"/>
</dbReference>
<dbReference type="PANTHER" id="PTHR46765:SF1">
    <property type="entry name" value="P-LOOP CONTAINING NUCLEOSIDE TRIPHOSPHATE HYDROLASES SUPERFAMILY PROTEIN"/>
    <property type="match status" value="1"/>
</dbReference>
<evidence type="ECO:0000256" key="6">
    <source>
        <dbReference type="ARBA" id="ARBA00023242"/>
    </source>
</evidence>
<keyword evidence="7" id="KW-0131">Cell cycle</keyword>
<keyword evidence="13" id="KW-1185">Reference proteome</keyword>
<dbReference type="GO" id="GO:0005524">
    <property type="term" value="F:ATP binding"/>
    <property type="evidence" value="ECO:0007669"/>
    <property type="project" value="UniProtKB-KW"/>
</dbReference>
<dbReference type="Proteomes" id="UP000694545">
    <property type="component" value="Unplaced"/>
</dbReference>
<evidence type="ECO:0000256" key="9">
    <source>
        <dbReference type="ARBA" id="ARBA00069525"/>
    </source>
</evidence>
<dbReference type="GO" id="GO:0005737">
    <property type="term" value="C:cytoplasm"/>
    <property type="evidence" value="ECO:0007669"/>
    <property type="project" value="UniProtKB-ARBA"/>
</dbReference>
<evidence type="ECO:0000256" key="10">
    <source>
        <dbReference type="SAM" id="MobiDB-lite"/>
    </source>
</evidence>
<feature type="region of interest" description="Disordered" evidence="10">
    <location>
        <begin position="111"/>
        <end position="135"/>
    </location>
</feature>
<evidence type="ECO:0000256" key="2">
    <source>
        <dbReference type="ARBA" id="ARBA00022705"/>
    </source>
</evidence>
<accession>A0A8D2LPR5</accession>
<evidence type="ECO:0000256" key="5">
    <source>
        <dbReference type="ARBA" id="ARBA00023125"/>
    </source>
</evidence>
<sequence>PCSASSQQDWRRSENPKLEVPASTEEADVSPVHLVPPEETGSKKVLKRPPILADYINVTSTSGNRVFLVVKNAWMERQVRLHRSGALHLLGVPFSCLKEQVAEELSSLLSCSSPKEENQTEATVPGLKEDSCGQAEEDESAQHSLWVDQFTPRHYVELLSDDYTNRCLLKWLKLWDKVVFGKEPPSRKAKLSSEAHPSSRHPKAQQSKWKTKAQLVEEVLEAELDQHNRPKYRVALLCGPPGLGKTTLAHVVVKRAGYNAVEINASDDRSPEIFRTRIEAATQMKSVLGASEKPNCLVIDEIDGAPEVSINVLLSIINWKPGEAELGTGGTKAAGTRRRKEGGLLLRPIICICNDQYVPSLRLLRQQAFLLNFPSTSPPRLVQRLHEIAVRQGMKANAGALMALCEKAENDIRSCINTLQFLHGQGKKELTVRTVQAAQVGLKDQNKGLFSIWQEIFQLPRMQRQRIGMDPSTPACLLARGDTSGAQAGRSLLKAATQRFYHILHLGVSSGEHEKLAQGLYDNFLNMKMRDSSFGSVCLALEWLAFADLLNRAVLHGQNFQLLRYLPFLLACFHVLFAAPSVPRLSYPNSQHEALKKLTQMQNLVASMVSGVAPASRSRTSPQPLVLDVLCLLLEIISPKLRPVNTQLYSQKEKQQLANLIATMLAYNLTYHQQRTPDGQYIYTLDPNMEEVCRFPDLPARKPLTYQAKQLIAREIETEKMRRTEAVLQTRGAGQVSRAAALLAFHAEPGIRVGVSISQAHTCAFGVGRRQPETDFFGRVLHKKKVSPSEANQACEKNRIEKQTGKAVGQSDVWFRFNEGVSNAVRRNIYIKDLF</sequence>
<dbReference type="PANTHER" id="PTHR46765">
    <property type="entry name" value="P-LOOP CONTAINING NUCLEOSIDE TRIPHOSPHATE HYDROLASES SUPERFAMILY PROTEIN"/>
    <property type="match status" value="1"/>
</dbReference>
<feature type="region of interest" description="Disordered" evidence="10">
    <location>
        <begin position="1"/>
        <end position="41"/>
    </location>
</feature>
<comment type="subcellular location">
    <subcellularLocation>
        <location evidence="1">Nucleus</location>
    </subcellularLocation>
</comment>
<evidence type="ECO:0000256" key="4">
    <source>
        <dbReference type="ARBA" id="ARBA00022840"/>
    </source>
</evidence>
<dbReference type="FunFam" id="3.40.50.300:FF:001083">
    <property type="entry name" value="Chromosome transmission fidelity factor 18"/>
    <property type="match status" value="1"/>
</dbReference>
<protein>
    <recommendedName>
        <fullName evidence="9">Chromosome transmission fidelity protein 18 homolog</fullName>
    </recommendedName>
</protein>
<proteinExistence type="inferred from homology"/>
<dbReference type="Pfam" id="PF00004">
    <property type="entry name" value="AAA"/>
    <property type="match status" value="1"/>
</dbReference>
<keyword evidence="3" id="KW-0547">Nucleotide-binding</keyword>
<evidence type="ECO:0000313" key="12">
    <source>
        <dbReference type="Ensembl" id="ENSVKKP00000024733.1"/>
    </source>
</evidence>
<reference evidence="12" key="1">
    <citation type="submission" date="2025-08" db="UniProtKB">
        <authorList>
            <consortium name="Ensembl"/>
        </authorList>
    </citation>
    <scope>IDENTIFICATION</scope>
</reference>
<comment type="similarity">
    <text evidence="8">Belongs to the activator 1 small subunits family. CTF18 subfamily.</text>
</comment>
<keyword evidence="4" id="KW-0067">ATP-binding</keyword>
<dbReference type="SUPFAM" id="SSF52540">
    <property type="entry name" value="P-loop containing nucleoside triphosphate hydrolases"/>
    <property type="match status" value="1"/>
</dbReference>
<evidence type="ECO:0000256" key="8">
    <source>
        <dbReference type="ARBA" id="ARBA00043975"/>
    </source>
</evidence>
<dbReference type="SMART" id="SM00382">
    <property type="entry name" value="AAA"/>
    <property type="match status" value="1"/>
</dbReference>
<dbReference type="Ensembl" id="ENSVKKT00000025334.1">
    <property type="protein sequence ID" value="ENSVKKP00000024733.1"/>
    <property type="gene ID" value="ENSVKKG00000016283.1"/>
</dbReference>
<reference evidence="12" key="2">
    <citation type="submission" date="2025-09" db="UniProtKB">
        <authorList>
            <consortium name="Ensembl"/>
        </authorList>
    </citation>
    <scope>IDENTIFICATION</scope>
</reference>
<organism evidence="12 13">
    <name type="scientific">Varanus komodoensis</name>
    <name type="common">Komodo dragon</name>
    <dbReference type="NCBI Taxonomy" id="61221"/>
    <lineage>
        <taxon>Eukaryota</taxon>
        <taxon>Metazoa</taxon>
        <taxon>Chordata</taxon>
        <taxon>Craniata</taxon>
        <taxon>Vertebrata</taxon>
        <taxon>Euteleostomi</taxon>
        <taxon>Lepidosauria</taxon>
        <taxon>Squamata</taxon>
        <taxon>Bifurcata</taxon>
        <taxon>Unidentata</taxon>
        <taxon>Episquamata</taxon>
        <taxon>Toxicofera</taxon>
        <taxon>Anguimorpha</taxon>
        <taxon>Paleoanguimorpha</taxon>
        <taxon>Varanoidea</taxon>
        <taxon>Varanidae</taxon>
        <taxon>Varanus</taxon>
    </lineage>
</organism>
<dbReference type="AlphaFoldDB" id="A0A8D2LPR5"/>
<dbReference type="InterPro" id="IPR003959">
    <property type="entry name" value="ATPase_AAA_core"/>
</dbReference>
<evidence type="ECO:0000259" key="11">
    <source>
        <dbReference type="SMART" id="SM00382"/>
    </source>
</evidence>
<dbReference type="GO" id="GO:0006260">
    <property type="term" value="P:DNA replication"/>
    <property type="evidence" value="ECO:0007669"/>
    <property type="project" value="UniProtKB-KW"/>
</dbReference>
<dbReference type="Gene3D" id="3.40.50.300">
    <property type="entry name" value="P-loop containing nucleotide triphosphate hydrolases"/>
    <property type="match status" value="1"/>
</dbReference>
<dbReference type="InterPro" id="IPR053016">
    <property type="entry name" value="CTF18-RFC_complex"/>
</dbReference>
<keyword evidence="5" id="KW-0238">DNA-binding</keyword>
<evidence type="ECO:0000256" key="3">
    <source>
        <dbReference type="ARBA" id="ARBA00022741"/>
    </source>
</evidence>
<dbReference type="GO" id="GO:0016887">
    <property type="term" value="F:ATP hydrolysis activity"/>
    <property type="evidence" value="ECO:0007669"/>
    <property type="project" value="InterPro"/>
</dbReference>
<dbReference type="Gene3D" id="1.10.8.60">
    <property type="match status" value="1"/>
</dbReference>
<keyword evidence="2" id="KW-0235">DNA replication</keyword>